<keyword evidence="3" id="KW-0677">Repeat</keyword>
<feature type="repeat" description="ANK" evidence="5">
    <location>
        <begin position="274"/>
        <end position="306"/>
    </location>
</feature>
<feature type="domain" description="HTH APSES-type" evidence="8">
    <location>
        <begin position="9"/>
        <end position="115"/>
    </location>
</feature>
<dbReference type="SMART" id="SM01252">
    <property type="entry name" value="KilA-N"/>
    <property type="match status" value="1"/>
</dbReference>
<reference evidence="9" key="1">
    <citation type="submission" date="2023-03" db="EMBL/GenBank/DDBJ databases">
        <title>Mating type loci evolution in Malassezia.</title>
        <authorList>
            <person name="Coelho M.A."/>
        </authorList>
    </citation>
    <scope>NUCLEOTIDE SEQUENCE</scope>
    <source>
        <strain evidence="9">CBS 7876</strain>
    </source>
</reference>
<organism evidence="9 10">
    <name type="scientific">Malassezia obtusa</name>
    <dbReference type="NCBI Taxonomy" id="76774"/>
    <lineage>
        <taxon>Eukaryota</taxon>
        <taxon>Fungi</taxon>
        <taxon>Dikarya</taxon>
        <taxon>Basidiomycota</taxon>
        <taxon>Ustilaginomycotina</taxon>
        <taxon>Malasseziomycetes</taxon>
        <taxon>Malasseziales</taxon>
        <taxon>Malasseziaceae</taxon>
        <taxon>Malassezia</taxon>
    </lineage>
</organism>
<evidence type="ECO:0000313" key="10">
    <source>
        <dbReference type="Proteomes" id="UP001214603"/>
    </source>
</evidence>
<feature type="region of interest" description="Disordered" evidence="7">
    <location>
        <begin position="439"/>
        <end position="461"/>
    </location>
</feature>
<dbReference type="GO" id="GO:0033309">
    <property type="term" value="C:SBF transcription complex"/>
    <property type="evidence" value="ECO:0007669"/>
    <property type="project" value="TreeGrafter"/>
</dbReference>
<dbReference type="PANTHER" id="PTHR43828:SF15">
    <property type="entry name" value="TRANSCRIPTION FACTOR MBP1"/>
    <property type="match status" value="1"/>
</dbReference>
<dbReference type="InterPro" id="IPR036887">
    <property type="entry name" value="HTH_APSES_sf"/>
</dbReference>
<dbReference type="Pfam" id="PF04383">
    <property type="entry name" value="KilA-N"/>
    <property type="match status" value="1"/>
</dbReference>
<dbReference type="GO" id="GO:0030907">
    <property type="term" value="C:MBF transcription complex"/>
    <property type="evidence" value="ECO:0007669"/>
    <property type="project" value="TreeGrafter"/>
</dbReference>
<dbReference type="InterPro" id="IPR003163">
    <property type="entry name" value="Tscrpt_reg_HTH_APSES-type"/>
</dbReference>
<dbReference type="Pfam" id="PF16575">
    <property type="entry name" value="CLP1_P"/>
    <property type="match status" value="1"/>
</dbReference>
<evidence type="ECO:0000313" key="9">
    <source>
        <dbReference type="EMBL" id="WFD03203.1"/>
    </source>
</evidence>
<sequence length="1365" mass="146302">MPSVPPGQIFKATYSGVPVYECIIKDVAVMRRRSDAWLNATQILKVVGLDKSQRTRVLEKEVQKGIHEKVQGGYGKYQGTWIPMDVAIALAEHYRIRELLEPIIAFVPSERSPPPAPKHAIASSGRLKKTPSEVMDPSRLRAASSDDNSSEVIGQDDDNRSEGSISPSPSDMSSASRTPSPIAPEMKEHAYAPRYADARTLPPMYTPSSRMASTPYGYRDAYALQRTPTYEDAEPQVRYAEIILDYFISETTTIPPLLVSPPADFDPNMSIDEDEHTALHWACAMGRIRVVKLLLSAGADVFRVNSNGQTALMRAAMFSNNYDLRKFPELFELLHRSILNIDRSDRTVFHHVVDLALSRGKPHASRYYLETMIHRLAEYGDQLADILNFQDDEGETALTMAARARSKRLVKLLLEHGADPKIRNREGRNAEDYIVEDERFRASPSRPSAPEAPLAGAHTSEAGQRAAGKAVGLVSTLLHDLADSYDTELAVLEKKLTHAHALLVQIQTEIAESGRTEAALRASGEDADETRARVAQLEDELRTARRRRAAADAAHAWADAERRVQHARAHAGLAADALGAVAHADADTQRWLAAPAGGARAALEQLRHEAQDAVRQRDALEQTSIDALRDQGTGPTMTTYRRLIAAGCGGIPTEEVDAVVDTLGELLEDGDGAAAAQYVEQVRPRPAPERMDEDAAPCLAVRRARAAAARGEAPAPAAEPAAPSAPRPKPRRKREREREDAEPPAARPPRTPSAPSAAAPSAAAPSPAAPSSAAAPPRSSPSDTPVVQYVPPRLYSPEFHGAQRNAIDDGDLVCGLHDDVLVLRGQCRVSVVHGRVCAAGAVLTPASPPLVVHAPEVYPALELAAASDEASGAPLPGFRAVVRIAAHASGLEHLARVCPIAGAEPLGASYTLVRDAAQDALRVPDEWAPALAALDAPGAKALVRGAKNSGKSALARLAVHTLLATHRFVAYLDVDVGQPEFGPPGLVALYVLDAHEPLVYGPAWAVPRVPLRAYFYGEVTPREDPARYMRQVADLVAFYDAELQHYRDDARILELLQSPVPPRTHRAPRTMPLVVNTHGWTKGLGADLVAHAAGLVRPTHVLELGTPALPAFADTPCGQHAGAARRRRVNAAEARTLALVAYLHATHLVRPGAPHARWEFAPLVARRPWVVDVRTGLRGGVHILPLGADVARALSLHALNGAVVALVARAPGADHAAGAAPAAPAPEARAPGVSSAWADALARGGGEGLALGLALVRSVDRAAGEVHVLTPCAPDALARTLDALCVPLGLVKGALDLPIWCALDRAAYADVLQQRDGEHAAALAGVARTDVPYLAWPAELLSPDAIGARPRKVRRNLMRRAQQPP</sequence>
<dbReference type="GO" id="GO:0003677">
    <property type="term" value="F:DNA binding"/>
    <property type="evidence" value="ECO:0007669"/>
    <property type="project" value="InterPro"/>
</dbReference>
<evidence type="ECO:0000256" key="6">
    <source>
        <dbReference type="SAM" id="Coils"/>
    </source>
</evidence>
<dbReference type="InterPro" id="IPR018004">
    <property type="entry name" value="KilA/APSES_HTH"/>
</dbReference>
<feature type="compositionally biased region" description="Low complexity" evidence="7">
    <location>
        <begin position="442"/>
        <end position="453"/>
    </location>
</feature>
<evidence type="ECO:0000256" key="3">
    <source>
        <dbReference type="ARBA" id="ARBA00022737"/>
    </source>
</evidence>
<evidence type="ECO:0000256" key="5">
    <source>
        <dbReference type="PROSITE-ProRule" id="PRU00023"/>
    </source>
</evidence>
<feature type="region of interest" description="Disordered" evidence="7">
    <location>
        <begin position="108"/>
        <end position="185"/>
    </location>
</feature>
<dbReference type="InterPro" id="IPR027417">
    <property type="entry name" value="P-loop_NTPase"/>
</dbReference>
<dbReference type="FunFam" id="3.10.260.10:FF:000001">
    <property type="entry name" value="APSES transcription factor (MbpA)"/>
    <property type="match status" value="1"/>
</dbReference>
<keyword evidence="10" id="KW-1185">Reference proteome</keyword>
<feature type="repeat" description="ANK" evidence="5">
    <location>
        <begin position="393"/>
        <end position="425"/>
    </location>
</feature>
<accession>A0AAF0DZ08</accession>
<dbReference type="SUPFAM" id="SSF48403">
    <property type="entry name" value="Ankyrin repeat"/>
    <property type="match status" value="1"/>
</dbReference>
<evidence type="ECO:0000256" key="2">
    <source>
        <dbReference type="ARBA" id="ARBA00019824"/>
    </source>
</evidence>
<proteinExistence type="predicted"/>
<feature type="region of interest" description="Disordered" evidence="7">
    <location>
        <begin position="707"/>
        <end position="789"/>
    </location>
</feature>
<evidence type="ECO:0000256" key="7">
    <source>
        <dbReference type="SAM" id="MobiDB-lite"/>
    </source>
</evidence>
<dbReference type="InterPro" id="IPR051642">
    <property type="entry name" value="SWI6-like"/>
</dbReference>
<dbReference type="SMART" id="SM00248">
    <property type="entry name" value="ANK"/>
    <property type="match status" value="3"/>
</dbReference>
<feature type="compositionally biased region" description="Low complexity" evidence="7">
    <location>
        <begin position="162"/>
        <end position="180"/>
    </location>
</feature>
<dbReference type="PANTHER" id="PTHR43828">
    <property type="entry name" value="ASPARAGINASE"/>
    <property type="match status" value="1"/>
</dbReference>
<feature type="coiled-coil region" evidence="6">
    <location>
        <begin position="596"/>
        <end position="623"/>
    </location>
</feature>
<dbReference type="EMBL" id="CP119936">
    <property type="protein sequence ID" value="WFD03203.1"/>
    <property type="molecule type" value="Genomic_DNA"/>
</dbReference>
<dbReference type="Gene3D" id="3.10.260.10">
    <property type="entry name" value="Transcription regulator HTH, APSES-type DNA-binding domain"/>
    <property type="match status" value="1"/>
</dbReference>
<dbReference type="FunFam" id="1.25.40.20:FF:000238">
    <property type="entry name" value="Unplaced genomic scaffold supercont1.20, whole genome shotgun sequence"/>
    <property type="match status" value="1"/>
</dbReference>
<dbReference type="Proteomes" id="UP001214603">
    <property type="component" value="Chromosome 3"/>
</dbReference>
<keyword evidence="4 5" id="KW-0040">ANK repeat</keyword>
<dbReference type="Gene3D" id="3.40.50.300">
    <property type="entry name" value="P-loop containing nucleotide triphosphate hydrolases"/>
    <property type="match status" value="1"/>
</dbReference>
<dbReference type="InterPro" id="IPR032319">
    <property type="entry name" value="CLP1_P"/>
</dbReference>
<dbReference type="InterPro" id="IPR002110">
    <property type="entry name" value="Ankyrin_rpt"/>
</dbReference>
<dbReference type="SUPFAM" id="SSF54616">
    <property type="entry name" value="DNA-binding domain of Mlu1-box binding protein MBP1"/>
    <property type="match status" value="1"/>
</dbReference>
<dbReference type="InterPro" id="IPR036770">
    <property type="entry name" value="Ankyrin_rpt-contain_sf"/>
</dbReference>
<feature type="coiled-coil region" evidence="6">
    <location>
        <begin position="520"/>
        <end position="554"/>
    </location>
</feature>
<feature type="compositionally biased region" description="Low complexity" evidence="7">
    <location>
        <begin position="707"/>
        <end position="724"/>
    </location>
</feature>
<dbReference type="Pfam" id="PF00023">
    <property type="entry name" value="Ank"/>
    <property type="match status" value="1"/>
</dbReference>
<dbReference type="Pfam" id="PF13637">
    <property type="entry name" value="Ank_4"/>
    <property type="match status" value="1"/>
</dbReference>
<dbReference type="PROSITE" id="PS50088">
    <property type="entry name" value="ANK_REPEAT"/>
    <property type="match status" value="2"/>
</dbReference>
<dbReference type="PROSITE" id="PS51299">
    <property type="entry name" value="HTH_APSES"/>
    <property type="match status" value="1"/>
</dbReference>
<evidence type="ECO:0000256" key="4">
    <source>
        <dbReference type="ARBA" id="ARBA00023043"/>
    </source>
</evidence>
<keyword evidence="6" id="KW-0175">Coiled coil</keyword>
<name>A0AAF0DZ08_9BASI</name>
<gene>
    <name evidence="9" type="primary">MBP1</name>
    <name evidence="9" type="ORF">MOBT1_001892</name>
</gene>
<evidence type="ECO:0000256" key="1">
    <source>
        <dbReference type="ARBA" id="ARBA00018706"/>
    </source>
</evidence>
<protein>
    <recommendedName>
        <fullName evidence="2">Polynucleotide 5'-hydroxyl-kinase GRC3</fullName>
    </recommendedName>
    <alternativeName>
        <fullName evidence="1">Polynucleotide 5'-hydroxyl-kinase grc3</fullName>
    </alternativeName>
</protein>
<dbReference type="Gene3D" id="1.25.40.20">
    <property type="entry name" value="Ankyrin repeat-containing domain"/>
    <property type="match status" value="1"/>
</dbReference>
<evidence type="ECO:0000259" key="8">
    <source>
        <dbReference type="PROSITE" id="PS51299"/>
    </source>
</evidence>
<feature type="compositionally biased region" description="Low complexity" evidence="7">
    <location>
        <begin position="753"/>
        <end position="782"/>
    </location>
</feature>
<dbReference type="PROSITE" id="PS50297">
    <property type="entry name" value="ANK_REP_REGION"/>
    <property type="match status" value="2"/>
</dbReference>
<dbReference type="GO" id="GO:0001228">
    <property type="term" value="F:DNA-binding transcription activator activity, RNA polymerase II-specific"/>
    <property type="evidence" value="ECO:0007669"/>
    <property type="project" value="UniProtKB-ARBA"/>
</dbReference>